<dbReference type="GO" id="GO:0020037">
    <property type="term" value="F:heme binding"/>
    <property type="evidence" value="ECO:0007669"/>
    <property type="project" value="InterPro"/>
</dbReference>
<evidence type="ECO:0000256" key="3">
    <source>
        <dbReference type="ARBA" id="ARBA00023004"/>
    </source>
</evidence>
<dbReference type="GO" id="GO:0046872">
    <property type="term" value="F:metal ion binding"/>
    <property type="evidence" value="ECO:0007669"/>
    <property type="project" value="UniProtKB-KW"/>
</dbReference>
<feature type="domain" description="Cytochrome c" evidence="4">
    <location>
        <begin position="64"/>
        <end position="135"/>
    </location>
</feature>
<accession>A0A382HL03</accession>
<dbReference type="PROSITE" id="PS51257">
    <property type="entry name" value="PROKAR_LIPOPROTEIN"/>
    <property type="match status" value="1"/>
</dbReference>
<keyword evidence="1" id="KW-0349">Heme</keyword>
<dbReference type="InterPro" id="IPR036909">
    <property type="entry name" value="Cyt_c-like_dom_sf"/>
</dbReference>
<keyword evidence="3" id="KW-0408">Iron</keyword>
<organism evidence="5">
    <name type="scientific">marine metagenome</name>
    <dbReference type="NCBI Taxonomy" id="408172"/>
    <lineage>
        <taxon>unclassified sequences</taxon>
        <taxon>metagenomes</taxon>
        <taxon>ecological metagenomes</taxon>
    </lineage>
</organism>
<proteinExistence type="predicted"/>
<gene>
    <name evidence="5" type="ORF">METZ01_LOCUS240599</name>
</gene>
<dbReference type="EMBL" id="UINC01061796">
    <property type="protein sequence ID" value="SVB87745.1"/>
    <property type="molecule type" value="Genomic_DNA"/>
</dbReference>
<dbReference type="SUPFAM" id="SSF46626">
    <property type="entry name" value="Cytochrome c"/>
    <property type="match status" value="1"/>
</dbReference>
<dbReference type="InterPro" id="IPR009056">
    <property type="entry name" value="Cyt_c-like_dom"/>
</dbReference>
<keyword evidence="2" id="KW-0479">Metal-binding</keyword>
<reference evidence="5" key="1">
    <citation type="submission" date="2018-05" db="EMBL/GenBank/DDBJ databases">
        <authorList>
            <person name="Lanie J.A."/>
            <person name="Ng W.-L."/>
            <person name="Kazmierczak K.M."/>
            <person name="Andrzejewski T.M."/>
            <person name="Davidsen T.M."/>
            <person name="Wayne K.J."/>
            <person name="Tettelin H."/>
            <person name="Glass J.I."/>
            <person name="Rusch D."/>
            <person name="Podicherti R."/>
            <person name="Tsui H.-C.T."/>
            <person name="Winkler M.E."/>
        </authorList>
    </citation>
    <scope>NUCLEOTIDE SEQUENCE</scope>
</reference>
<dbReference type="PROSITE" id="PS51007">
    <property type="entry name" value="CYTC"/>
    <property type="match status" value="1"/>
</dbReference>
<protein>
    <recommendedName>
        <fullName evidence="4">Cytochrome c domain-containing protein</fullName>
    </recommendedName>
</protein>
<dbReference type="AlphaFoldDB" id="A0A382HL03"/>
<evidence type="ECO:0000256" key="2">
    <source>
        <dbReference type="ARBA" id="ARBA00022723"/>
    </source>
</evidence>
<evidence type="ECO:0000313" key="5">
    <source>
        <dbReference type="EMBL" id="SVB87745.1"/>
    </source>
</evidence>
<dbReference type="Pfam" id="PF13442">
    <property type="entry name" value="Cytochrome_CBB3"/>
    <property type="match status" value="1"/>
</dbReference>
<evidence type="ECO:0000256" key="1">
    <source>
        <dbReference type="ARBA" id="ARBA00022617"/>
    </source>
</evidence>
<sequence>MRKSPIFVVIIGVLLLYGCATTPEAAPSTELVMATDEPVPEVVEVEVVELEEEATASLSYYTGPQASRGERFFRETCLSCHESSEFRGRSFQRSWRGRSVADLFDEIVYTMPDDNPGGLPTQTYVDVIAYVLRINRFPSGDVELSADIDLMQELPLFPRTP</sequence>
<name>A0A382HL03_9ZZZZ</name>
<evidence type="ECO:0000259" key="4">
    <source>
        <dbReference type="PROSITE" id="PS51007"/>
    </source>
</evidence>
<dbReference type="GO" id="GO:0009055">
    <property type="term" value="F:electron transfer activity"/>
    <property type="evidence" value="ECO:0007669"/>
    <property type="project" value="InterPro"/>
</dbReference>